<dbReference type="EMBL" id="UINC01194521">
    <property type="protein sequence ID" value="SVE10647.1"/>
    <property type="molecule type" value="Genomic_DNA"/>
</dbReference>
<organism evidence="1">
    <name type="scientific">marine metagenome</name>
    <dbReference type="NCBI Taxonomy" id="408172"/>
    <lineage>
        <taxon>unclassified sequences</taxon>
        <taxon>metagenomes</taxon>
        <taxon>ecological metagenomes</taxon>
    </lineage>
</organism>
<reference evidence="1" key="1">
    <citation type="submission" date="2018-05" db="EMBL/GenBank/DDBJ databases">
        <authorList>
            <person name="Lanie J.A."/>
            <person name="Ng W.-L."/>
            <person name="Kazmierczak K.M."/>
            <person name="Andrzejewski T.M."/>
            <person name="Davidsen T.M."/>
            <person name="Wayne K.J."/>
            <person name="Tettelin H."/>
            <person name="Glass J.I."/>
            <person name="Rusch D."/>
            <person name="Podicherti R."/>
            <person name="Tsui H.-C.T."/>
            <person name="Winkler M.E."/>
        </authorList>
    </citation>
    <scope>NUCLEOTIDE SEQUENCE</scope>
</reference>
<sequence length="168" mass="19949">MDTTYSYSITGFYDHTYKHSINDTTVTQSYRSFLHHSFSFPFYYNSTLMIDHRHIDNHSGYKDQLQKQHLYSDQRYHVLSLGYGSIHKWFNLRSHYSYAIDNPFRALEISFALKYKGLFLQPEYFSLVKSSSGYFIADTMSYKIMNFKKFDSHGIMLGYRGKRGSLEI</sequence>
<dbReference type="AlphaFoldDB" id="A0A383AS44"/>
<evidence type="ECO:0000313" key="1">
    <source>
        <dbReference type="EMBL" id="SVE10647.1"/>
    </source>
</evidence>
<feature type="non-terminal residue" evidence="1">
    <location>
        <position position="168"/>
    </location>
</feature>
<name>A0A383AS44_9ZZZZ</name>
<gene>
    <name evidence="1" type="ORF">METZ01_LOCUS463501</name>
</gene>
<proteinExistence type="predicted"/>
<protein>
    <submittedName>
        <fullName evidence="1">Uncharacterized protein</fullName>
    </submittedName>
</protein>
<accession>A0A383AS44</accession>